<keyword evidence="1" id="KW-1133">Transmembrane helix</keyword>
<proteinExistence type="predicted"/>
<gene>
    <name evidence="2" type="ORF">L0635_03305</name>
</gene>
<comment type="caution">
    <text evidence="2">The sequence shown here is derived from an EMBL/GenBank/DDBJ whole genome shotgun (WGS) entry which is preliminary data.</text>
</comment>
<keyword evidence="1" id="KW-0812">Transmembrane</keyword>
<keyword evidence="1" id="KW-0472">Membrane</keyword>
<organism evidence="2 3">
    <name type="scientific">Vreelandella janggokensis</name>
    <dbReference type="NCBI Taxonomy" id="370767"/>
    <lineage>
        <taxon>Bacteria</taxon>
        <taxon>Pseudomonadati</taxon>
        <taxon>Pseudomonadota</taxon>
        <taxon>Gammaproteobacteria</taxon>
        <taxon>Oceanospirillales</taxon>
        <taxon>Halomonadaceae</taxon>
        <taxon>Vreelandella</taxon>
    </lineage>
</organism>
<name>A0ABT4IR12_9GAMM</name>
<feature type="transmembrane region" description="Helical" evidence="1">
    <location>
        <begin position="145"/>
        <end position="163"/>
    </location>
</feature>
<dbReference type="RefSeq" id="WP_268901111.1">
    <property type="nucleotide sequence ID" value="NZ_JAKNQT010000004.1"/>
</dbReference>
<dbReference type="Proteomes" id="UP001321125">
    <property type="component" value="Unassembled WGS sequence"/>
</dbReference>
<evidence type="ECO:0000313" key="3">
    <source>
        <dbReference type="Proteomes" id="UP001321125"/>
    </source>
</evidence>
<evidence type="ECO:0000256" key="1">
    <source>
        <dbReference type="SAM" id="Phobius"/>
    </source>
</evidence>
<keyword evidence="3" id="KW-1185">Reference proteome</keyword>
<protein>
    <submittedName>
        <fullName evidence="2">Uncharacterized protein</fullName>
    </submittedName>
</protein>
<dbReference type="EMBL" id="JAKNQU010000001">
    <property type="protein sequence ID" value="MCZ0926106.1"/>
    <property type="molecule type" value="Genomic_DNA"/>
</dbReference>
<evidence type="ECO:0000313" key="2">
    <source>
        <dbReference type="EMBL" id="MCZ0926106.1"/>
    </source>
</evidence>
<sequence>MNNYKAKKFIKLGTAIRYLNDVKYKMGASGTPEPLWNDHVIDNIRIVLDLTKELKLSGTLDAGAFGKLSKMHSMLKEASKSSPDLTMPQAEELHELARRIRESLLAEGNNRVVYYLDETEVAAVTSPGWPKELTLGLVGKMPLSIVAWLLSLTVAAFGLGVIASEAGWYGWVKEAISPQAQNGAERSGDASSDGG</sequence>
<reference evidence="2 3" key="1">
    <citation type="submission" date="2022-02" db="EMBL/GenBank/DDBJ databases">
        <title>Study of halophilic communities from a Mexican lake.</title>
        <authorList>
            <person name="Hernandez-Soto L.M."/>
            <person name="Martinez-Abarca F."/>
            <person name="Ramirez-Saad H.C."/>
            <person name="Aguirre-Garrido J.F."/>
        </authorList>
    </citation>
    <scope>NUCLEOTIDE SEQUENCE [LARGE SCALE GENOMIC DNA]</scope>
    <source>
        <strain evidence="2 3">Hjan13</strain>
    </source>
</reference>
<accession>A0ABT4IR12</accession>